<dbReference type="GO" id="GO:0015419">
    <property type="term" value="F:ABC-type sulfate transporter activity"/>
    <property type="evidence" value="ECO:0007669"/>
    <property type="project" value="InterPro"/>
</dbReference>
<organism evidence="9 10">
    <name type="scientific">Nostoc piscinale CENA21</name>
    <dbReference type="NCBI Taxonomy" id="224013"/>
    <lineage>
        <taxon>Bacteria</taxon>
        <taxon>Bacillati</taxon>
        <taxon>Cyanobacteriota</taxon>
        <taxon>Cyanophyceae</taxon>
        <taxon>Nostocales</taxon>
        <taxon>Nostocaceae</taxon>
        <taxon>Nostoc</taxon>
    </lineage>
</organism>
<dbReference type="OrthoDB" id="9802264at2"/>
<dbReference type="EMBL" id="CP012036">
    <property type="protein sequence ID" value="ALF54080.1"/>
    <property type="molecule type" value="Genomic_DNA"/>
</dbReference>
<dbReference type="Pfam" id="PF00005">
    <property type="entry name" value="ABC_tran"/>
    <property type="match status" value="1"/>
</dbReference>
<dbReference type="PATRIC" id="fig|224013.5.peg.3948"/>
<dbReference type="SMART" id="SM00382">
    <property type="entry name" value="AAA"/>
    <property type="match status" value="1"/>
</dbReference>
<evidence type="ECO:0000256" key="6">
    <source>
        <dbReference type="ARBA" id="ARBA00023032"/>
    </source>
</evidence>
<dbReference type="GO" id="GO:0043190">
    <property type="term" value="C:ATP-binding cassette (ABC) transporter complex"/>
    <property type="evidence" value="ECO:0007669"/>
    <property type="project" value="InterPro"/>
</dbReference>
<keyword evidence="2" id="KW-0813">Transport</keyword>
<keyword evidence="6" id="KW-0764">Sulfate transport</keyword>
<evidence type="ECO:0000256" key="2">
    <source>
        <dbReference type="ARBA" id="ARBA00022448"/>
    </source>
</evidence>
<dbReference type="InterPro" id="IPR003439">
    <property type="entry name" value="ABC_transporter-like_ATP-bd"/>
</dbReference>
<keyword evidence="4 9" id="KW-0067">ATP-binding</keyword>
<dbReference type="InterPro" id="IPR005116">
    <property type="entry name" value="Transp-assoc_OB_typ1"/>
</dbReference>
<reference evidence="10" key="1">
    <citation type="submission" date="2015-07" db="EMBL/GenBank/DDBJ databases">
        <title>Genome Of Nitrogen-Fixing Cyanobacterium Nostoc piscinale CENA21 From Solimoes/Amazon River Floodplain Sediments And Comparative Genomics To Uncover Biosynthetic Natural Products Potential.</title>
        <authorList>
            <person name="Leao T.F."/>
            <person name="Leao P.N."/>
            <person name="Guimaraes P.I."/>
            <person name="de Melo A.G.C."/>
            <person name="Ramos R.T.J."/>
            <person name="Silva A."/>
            <person name="Fiore M.F."/>
            <person name="Schneider M.P.C."/>
        </authorList>
    </citation>
    <scope>NUCLEOTIDE SEQUENCE [LARGE SCALE GENOMIC DNA]</scope>
    <source>
        <strain evidence="10">CENA21</strain>
    </source>
</reference>
<dbReference type="Proteomes" id="UP000062645">
    <property type="component" value="Chromosome"/>
</dbReference>
<dbReference type="SUPFAM" id="SSF50331">
    <property type="entry name" value="MOP-like"/>
    <property type="match status" value="1"/>
</dbReference>
<comment type="subcellular location">
    <subcellularLocation>
        <location evidence="1">Cell inner membrane</location>
        <topology evidence="1">Peripheral membrane protein</topology>
    </subcellularLocation>
</comment>
<dbReference type="NCBIfam" id="TIGR00968">
    <property type="entry name" value="3a0106s01"/>
    <property type="match status" value="1"/>
</dbReference>
<accession>A0A0M5MH85</accession>
<dbReference type="EC" id="7.6.2.9" evidence="7"/>
<dbReference type="InterPro" id="IPR027417">
    <property type="entry name" value="P-loop_NTPase"/>
</dbReference>
<reference evidence="9 10" key="2">
    <citation type="journal article" date="2016" name="Genome Announc.">
        <title>Draft Genome Sequence of the N2-Fixing Cyanobacterium Nostoc piscinale CENA21, Isolated from the Brazilian Amazon Floodplain.</title>
        <authorList>
            <person name="Leao T."/>
            <person name="Guimaraes P.I."/>
            <person name="de Melo A.G."/>
            <person name="Ramos R.T."/>
            <person name="Leao P.N."/>
            <person name="Silva A."/>
            <person name="Fiore M.F."/>
            <person name="Schneider M.P."/>
        </authorList>
    </citation>
    <scope>NUCLEOTIDE SEQUENCE [LARGE SCALE GENOMIC DNA]</scope>
    <source>
        <strain evidence="9 10">CENA21</strain>
    </source>
</reference>
<keyword evidence="5" id="KW-1278">Translocase</keyword>
<name>A0A0M5MH85_9NOSO</name>
<dbReference type="FunFam" id="3.40.50.300:FF:000425">
    <property type="entry name" value="Probable ABC transporter, ATP-binding subunit"/>
    <property type="match status" value="1"/>
</dbReference>
<evidence type="ECO:0000256" key="4">
    <source>
        <dbReference type="ARBA" id="ARBA00022840"/>
    </source>
</evidence>
<dbReference type="PANTHER" id="PTHR42781">
    <property type="entry name" value="SPERMIDINE/PUTRESCINE IMPORT ATP-BINDING PROTEIN POTA"/>
    <property type="match status" value="1"/>
</dbReference>
<keyword evidence="10" id="KW-1185">Reference proteome</keyword>
<dbReference type="InterPro" id="IPR005666">
    <property type="entry name" value="Sulph_transpt1"/>
</dbReference>
<dbReference type="InterPro" id="IPR017871">
    <property type="entry name" value="ABC_transporter-like_CS"/>
</dbReference>
<dbReference type="Gene3D" id="3.40.50.300">
    <property type="entry name" value="P-loop containing nucleotide triphosphate hydrolases"/>
    <property type="match status" value="1"/>
</dbReference>
<sequence>MGIVVENVSKNFGSFKAVDQVDLTVKSGSLVALLGPSGSGKSTLLRLIAGLEMPDSGKILLTGKDATYQSVQERNIGFVFQHYALFKHMTVRQNIAFGLEIRNAPAKKIKGRVEQLLELVQLGGLGDRYPSQLSGGQRQRVALARALAVEPEVLLLDEPFGALDAKVRKDLRAWLRRLHDEVHVTTVFVTHDQEEAMEVSDEVVVMNKGRVEQVGTPAEIYDNPASAFVMSFIGPVNVLPNTSRIFQSVGFDAAYPEVFLRPQDVIIEKQANGATASAKVSRLIHLGWEIQVELTLDDGQVVTAHLTRDRFNELELEPQQRVYVKPKDAKSFPVYYSI</sequence>
<feature type="domain" description="ABC transporter" evidence="8">
    <location>
        <begin position="3"/>
        <end position="233"/>
    </location>
</feature>
<dbReference type="SUPFAM" id="SSF52540">
    <property type="entry name" value="P-loop containing nucleoside triphosphate hydrolases"/>
    <property type="match status" value="1"/>
</dbReference>
<dbReference type="AlphaFoldDB" id="A0A0M5MH85"/>
<dbReference type="PROSITE" id="PS00211">
    <property type="entry name" value="ABC_TRANSPORTER_1"/>
    <property type="match status" value="1"/>
</dbReference>
<dbReference type="GO" id="GO:0015418">
    <property type="term" value="F:ABC-type quaternary ammonium compound transporting activity"/>
    <property type="evidence" value="ECO:0007669"/>
    <property type="project" value="UniProtKB-EC"/>
</dbReference>
<evidence type="ECO:0000256" key="1">
    <source>
        <dbReference type="ARBA" id="ARBA00004417"/>
    </source>
</evidence>
<proteinExistence type="predicted"/>
<dbReference type="PANTHER" id="PTHR42781:SF4">
    <property type="entry name" value="SPERMIDINE_PUTRESCINE IMPORT ATP-BINDING PROTEIN POTA"/>
    <property type="match status" value="1"/>
</dbReference>
<dbReference type="STRING" id="224013.ACX27_16505"/>
<dbReference type="InterPro" id="IPR008995">
    <property type="entry name" value="Mo/tungstate-bd_C_term_dom"/>
</dbReference>
<evidence type="ECO:0000256" key="3">
    <source>
        <dbReference type="ARBA" id="ARBA00022741"/>
    </source>
</evidence>
<protein>
    <recommendedName>
        <fullName evidence="7">ABC-type quaternary amine transporter</fullName>
        <ecNumber evidence="7">7.6.2.9</ecNumber>
    </recommendedName>
</protein>
<dbReference type="GO" id="GO:0005524">
    <property type="term" value="F:ATP binding"/>
    <property type="evidence" value="ECO:0007669"/>
    <property type="project" value="UniProtKB-KW"/>
</dbReference>
<dbReference type="GO" id="GO:0016887">
    <property type="term" value="F:ATP hydrolysis activity"/>
    <property type="evidence" value="ECO:0007669"/>
    <property type="project" value="InterPro"/>
</dbReference>
<dbReference type="Gene3D" id="2.40.50.100">
    <property type="match status" value="1"/>
</dbReference>
<evidence type="ECO:0000256" key="5">
    <source>
        <dbReference type="ARBA" id="ARBA00022967"/>
    </source>
</evidence>
<dbReference type="InterPro" id="IPR050093">
    <property type="entry name" value="ABC_SmlMolc_Importer"/>
</dbReference>
<dbReference type="PROSITE" id="PS50893">
    <property type="entry name" value="ABC_TRANSPORTER_2"/>
    <property type="match status" value="1"/>
</dbReference>
<dbReference type="RefSeq" id="WP_062294465.1">
    <property type="nucleotide sequence ID" value="NZ_CP012036.1"/>
</dbReference>
<dbReference type="Pfam" id="PF03459">
    <property type="entry name" value="TOBE"/>
    <property type="match status" value="1"/>
</dbReference>
<evidence type="ECO:0000313" key="9">
    <source>
        <dbReference type="EMBL" id="ALF54080.1"/>
    </source>
</evidence>
<evidence type="ECO:0000313" key="10">
    <source>
        <dbReference type="Proteomes" id="UP000062645"/>
    </source>
</evidence>
<keyword evidence="3" id="KW-0547">Nucleotide-binding</keyword>
<evidence type="ECO:0000256" key="7">
    <source>
        <dbReference type="ARBA" id="ARBA00066388"/>
    </source>
</evidence>
<gene>
    <name evidence="9" type="ORF">ACX27_16505</name>
</gene>
<evidence type="ECO:0000259" key="8">
    <source>
        <dbReference type="PROSITE" id="PS50893"/>
    </source>
</evidence>
<dbReference type="CDD" id="cd03296">
    <property type="entry name" value="ABC_CysA_sulfate_importer"/>
    <property type="match status" value="1"/>
</dbReference>
<dbReference type="InterPro" id="IPR003593">
    <property type="entry name" value="AAA+_ATPase"/>
</dbReference>
<dbReference type="KEGG" id="npz:ACX27_16505"/>